<dbReference type="PROSITE" id="PS51257">
    <property type="entry name" value="PROKAR_LIPOPROTEIN"/>
    <property type="match status" value="1"/>
</dbReference>
<feature type="compositionally biased region" description="Low complexity" evidence="1">
    <location>
        <begin position="38"/>
        <end position="56"/>
    </location>
</feature>
<evidence type="ECO:0000313" key="2">
    <source>
        <dbReference type="EMBL" id="TKC98298.1"/>
    </source>
</evidence>
<reference evidence="2 3" key="1">
    <citation type="submission" date="2019-04" db="EMBL/GenBank/DDBJ databases">
        <authorList>
            <person name="Li Y."/>
            <person name="Wang J."/>
        </authorList>
    </citation>
    <scope>NUCLEOTIDE SEQUENCE [LARGE SCALE GENOMIC DNA]</scope>
    <source>
        <strain evidence="2 3">DSM 14668</strain>
    </source>
</reference>
<sequence>MRQNVLSAGRQACRRDVVFLFLSLVASSCGTPAPTAPPANTQTAAALSSPSALPSATPSPPRPGFAVARSRLVAGDHITCLLREGEVFCWGRGEDGVPGQGNKLDLGDVPGALSRAAPIDFGRRKGARETATVLGVGARHACAALAPLPGERNARLACWGYAHALGLADNRGDSPGELGDAWPKIDMGEGTILSLAAGIKYTCALVEDGAAREVRCFGEIPGGKERFVPVQAVDFGTKARPFAMAAGNLSLSVAFEDGHVRSIGVVGKDVLDAPNTHVGTELLVPLPGRTLALVGGAGGSCARGEDGSLRCWDFLDGGAIGHRHCPVVSAPISLGKGLRAVSMATSGSRFCAIVEGESAAPRVKCWGINQLGALGVGDDLDRCKSESLGDALPFVDLGTNSPVEEIAVGASHTCALFGGADAGRVKCWGAGIFGELGIGEKNRSFGRSSDTMGSHLPFVSLPR</sequence>
<organism evidence="2 3">
    <name type="scientific">Polyangium fumosum</name>
    <dbReference type="NCBI Taxonomy" id="889272"/>
    <lineage>
        <taxon>Bacteria</taxon>
        <taxon>Pseudomonadati</taxon>
        <taxon>Myxococcota</taxon>
        <taxon>Polyangia</taxon>
        <taxon>Polyangiales</taxon>
        <taxon>Polyangiaceae</taxon>
        <taxon>Polyangium</taxon>
    </lineage>
</organism>
<evidence type="ECO:0008006" key="4">
    <source>
        <dbReference type="Google" id="ProtNLM"/>
    </source>
</evidence>
<dbReference type="SUPFAM" id="SSF50985">
    <property type="entry name" value="RCC1/BLIP-II"/>
    <property type="match status" value="1"/>
</dbReference>
<feature type="region of interest" description="Disordered" evidence="1">
    <location>
        <begin position="32"/>
        <end position="62"/>
    </location>
</feature>
<dbReference type="InterPro" id="IPR051553">
    <property type="entry name" value="Ran_GTPase-activating"/>
</dbReference>
<dbReference type="InterPro" id="IPR000408">
    <property type="entry name" value="Reg_chr_condens"/>
</dbReference>
<dbReference type="InterPro" id="IPR009091">
    <property type="entry name" value="RCC1/BLIP-II"/>
</dbReference>
<evidence type="ECO:0000256" key="1">
    <source>
        <dbReference type="SAM" id="MobiDB-lite"/>
    </source>
</evidence>
<dbReference type="Proteomes" id="UP000309215">
    <property type="component" value="Unassembled WGS sequence"/>
</dbReference>
<name>A0A4U1IV06_9BACT</name>
<evidence type="ECO:0000313" key="3">
    <source>
        <dbReference type="Proteomes" id="UP000309215"/>
    </source>
</evidence>
<gene>
    <name evidence="2" type="ORF">E8A74_41740</name>
</gene>
<dbReference type="GO" id="GO:0005737">
    <property type="term" value="C:cytoplasm"/>
    <property type="evidence" value="ECO:0007669"/>
    <property type="project" value="TreeGrafter"/>
</dbReference>
<comment type="caution">
    <text evidence="2">The sequence shown here is derived from an EMBL/GenBank/DDBJ whole genome shotgun (WGS) entry which is preliminary data.</text>
</comment>
<dbReference type="OrthoDB" id="9758365at2"/>
<accession>A0A4U1IV06</accession>
<dbReference type="PROSITE" id="PS50012">
    <property type="entry name" value="RCC1_3"/>
    <property type="match status" value="1"/>
</dbReference>
<dbReference type="PANTHER" id="PTHR45982:SF1">
    <property type="entry name" value="REGULATOR OF CHROMOSOME CONDENSATION"/>
    <property type="match status" value="1"/>
</dbReference>
<dbReference type="EMBL" id="SSMQ01000070">
    <property type="protein sequence ID" value="TKC98298.1"/>
    <property type="molecule type" value="Genomic_DNA"/>
</dbReference>
<dbReference type="PANTHER" id="PTHR45982">
    <property type="entry name" value="REGULATOR OF CHROMOSOME CONDENSATION"/>
    <property type="match status" value="1"/>
</dbReference>
<protein>
    <recommendedName>
        <fullName evidence="4">Chromosome condensation regulator RCC1</fullName>
    </recommendedName>
</protein>
<dbReference type="GO" id="GO:0005085">
    <property type="term" value="F:guanyl-nucleotide exchange factor activity"/>
    <property type="evidence" value="ECO:0007669"/>
    <property type="project" value="TreeGrafter"/>
</dbReference>
<keyword evidence="3" id="KW-1185">Reference proteome</keyword>
<dbReference type="RefSeq" id="WP_136934719.1">
    <property type="nucleotide sequence ID" value="NZ_SSMQ01000070.1"/>
</dbReference>
<dbReference type="Gene3D" id="2.130.10.30">
    <property type="entry name" value="Regulator of chromosome condensation 1/beta-lactamase-inhibitor protein II"/>
    <property type="match status" value="2"/>
</dbReference>
<dbReference type="AlphaFoldDB" id="A0A4U1IV06"/>
<proteinExistence type="predicted"/>